<protein>
    <submittedName>
        <fullName evidence="1">Uncharacterized protein</fullName>
    </submittedName>
</protein>
<dbReference type="Proteomes" id="UP000229952">
    <property type="component" value="Unassembled WGS sequence"/>
</dbReference>
<sequence>MNRTKLNIKMDLLRVAKTALDLKNPFNTTVADVFIDKAKLEFENNLQNDMELKKELVAYQNQMLNIANDNLQRIRWGEKVMTLASRLGTI</sequence>
<comment type="caution">
    <text evidence="1">The sequence shown here is derived from an EMBL/GenBank/DDBJ whole genome shotgun (WGS) entry which is preliminary data.</text>
</comment>
<organism evidence="1 2">
    <name type="scientific">Candidatus Nealsonbacteria bacterium CG23_combo_of_CG06-09_8_20_14_all_37_18</name>
    <dbReference type="NCBI Taxonomy" id="1974720"/>
    <lineage>
        <taxon>Bacteria</taxon>
        <taxon>Candidatus Nealsoniibacteriota</taxon>
    </lineage>
</organism>
<evidence type="ECO:0000313" key="1">
    <source>
        <dbReference type="EMBL" id="PIP24155.1"/>
    </source>
</evidence>
<dbReference type="AlphaFoldDB" id="A0A2G9YY28"/>
<proteinExistence type="predicted"/>
<gene>
    <name evidence="1" type="ORF">COX35_02285</name>
</gene>
<name>A0A2G9YY28_9BACT</name>
<evidence type="ECO:0000313" key="2">
    <source>
        <dbReference type="Proteomes" id="UP000229952"/>
    </source>
</evidence>
<dbReference type="EMBL" id="PCRQ01000060">
    <property type="protein sequence ID" value="PIP24155.1"/>
    <property type="molecule type" value="Genomic_DNA"/>
</dbReference>
<accession>A0A2G9YY28</accession>
<reference evidence="1 2" key="1">
    <citation type="submission" date="2017-09" db="EMBL/GenBank/DDBJ databases">
        <title>Depth-based differentiation of microbial function through sediment-hosted aquifers and enrichment of novel symbionts in the deep terrestrial subsurface.</title>
        <authorList>
            <person name="Probst A.J."/>
            <person name="Ladd B."/>
            <person name="Jarett J.K."/>
            <person name="Geller-Mcgrath D.E."/>
            <person name="Sieber C.M."/>
            <person name="Emerson J.B."/>
            <person name="Anantharaman K."/>
            <person name="Thomas B.C."/>
            <person name="Malmstrom R."/>
            <person name="Stieglmeier M."/>
            <person name="Klingl A."/>
            <person name="Woyke T."/>
            <person name="Ryan C.M."/>
            <person name="Banfield J.F."/>
        </authorList>
    </citation>
    <scope>NUCLEOTIDE SEQUENCE [LARGE SCALE GENOMIC DNA]</scope>
    <source>
        <strain evidence="1">CG23_combo_of_CG06-09_8_20_14_all_37_18</strain>
    </source>
</reference>